<comment type="subcellular location">
    <subcellularLocation>
        <location evidence="1">Plastid</location>
        <location evidence="1">Chloroplast</location>
    </subcellularLocation>
</comment>
<dbReference type="GeneID" id="68216504"/>
<keyword evidence="2" id="KW-0150">Chloroplast</keyword>
<dbReference type="PANTHER" id="PTHR12919">
    <property type="entry name" value="30S RIBOSOMAL PROTEIN S16"/>
    <property type="match status" value="1"/>
</dbReference>
<organism evidence="2">
    <name type="scientific">Ishige okamurae</name>
    <dbReference type="NCBI Taxonomy" id="233772"/>
    <lineage>
        <taxon>Eukaryota</taxon>
        <taxon>Sar</taxon>
        <taxon>Stramenopiles</taxon>
        <taxon>Ochrophyta</taxon>
        <taxon>PX clade</taxon>
        <taxon>Phaeophyceae</taxon>
        <taxon>Ectocarpales</taxon>
        <taxon>Ishigeaceae</taxon>
        <taxon>Ishige</taxon>
    </lineage>
</organism>
<keyword evidence="2" id="KW-0934">Plastid</keyword>
<protein>
    <recommendedName>
        <fullName evidence="1">Small ribosomal subunit protein bS16c</fullName>
    </recommendedName>
</protein>
<dbReference type="AlphaFoldDB" id="A0A8E5XRF9"/>
<dbReference type="GO" id="GO:0003735">
    <property type="term" value="F:structural constituent of ribosome"/>
    <property type="evidence" value="ECO:0007669"/>
    <property type="project" value="InterPro"/>
</dbReference>
<dbReference type="GO" id="GO:0005739">
    <property type="term" value="C:mitochondrion"/>
    <property type="evidence" value="ECO:0007669"/>
    <property type="project" value="GOC"/>
</dbReference>
<dbReference type="RefSeq" id="YP_010185306.1">
    <property type="nucleotide sequence ID" value="NC_058314.1"/>
</dbReference>
<dbReference type="Pfam" id="PF00886">
    <property type="entry name" value="Ribosomal_S16"/>
    <property type="match status" value="1"/>
</dbReference>
<sequence length="79" mass="9438">MLKIRLKRFGRKKKPFYRIVLMDASTKRDGKAIEELGFYNPLNKIFYINRERIIMRIKTGAQPTQIVSNLLKKSKFFET</sequence>
<dbReference type="PROSITE" id="PS00732">
    <property type="entry name" value="RIBOSOMAL_S16"/>
    <property type="match status" value="1"/>
</dbReference>
<proteinExistence type="inferred from homology"/>
<dbReference type="NCBIfam" id="TIGR00002">
    <property type="entry name" value="S16"/>
    <property type="match status" value="1"/>
</dbReference>
<keyword evidence="1" id="KW-0687">Ribonucleoprotein</keyword>
<dbReference type="GO" id="GO:0032543">
    <property type="term" value="P:mitochondrial translation"/>
    <property type="evidence" value="ECO:0007669"/>
    <property type="project" value="TreeGrafter"/>
</dbReference>
<gene>
    <name evidence="1 2" type="primary">rps16</name>
</gene>
<evidence type="ECO:0000256" key="1">
    <source>
        <dbReference type="HAMAP-Rule" id="MF_00385"/>
    </source>
</evidence>
<dbReference type="InterPro" id="IPR000307">
    <property type="entry name" value="Ribosomal_bS16"/>
</dbReference>
<dbReference type="GO" id="GO:0015935">
    <property type="term" value="C:small ribosomal subunit"/>
    <property type="evidence" value="ECO:0007669"/>
    <property type="project" value="TreeGrafter"/>
</dbReference>
<comment type="similarity">
    <text evidence="1">Belongs to the bacterial ribosomal protein bS16 family.</text>
</comment>
<dbReference type="PANTHER" id="PTHR12919:SF20">
    <property type="entry name" value="SMALL RIBOSOMAL SUBUNIT PROTEIN BS16M"/>
    <property type="match status" value="1"/>
</dbReference>
<dbReference type="HAMAP" id="MF_00385">
    <property type="entry name" value="Ribosomal_bS16"/>
    <property type="match status" value="1"/>
</dbReference>
<keyword evidence="1 2" id="KW-0689">Ribosomal protein</keyword>
<geneLocation type="chloroplast" evidence="2"/>
<reference evidence="2" key="1">
    <citation type="submission" date="2021-03" db="EMBL/GenBank/DDBJ databases">
        <title>The complete chloroplast genome of Ishige okamurae.</title>
        <authorList>
            <person name="Wang X."/>
        </authorList>
    </citation>
    <scope>NUCLEOTIDE SEQUENCE</scope>
</reference>
<accession>A0A8E5XRF9</accession>
<name>A0A8E5XRF9_9PHAE</name>
<dbReference type="InterPro" id="IPR020592">
    <property type="entry name" value="Ribosomal_bS16_CS"/>
</dbReference>
<dbReference type="GO" id="GO:0009507">
    <property type="term" value="C:chloroplast"/>
    <property type="evidence" value="ECO:0007669"/>
    <property type="project" value="UniProtKB-SubCell"/>
</dbReference>
<dbReference type="EMBL" id="MW762687">
    <property type="protein sequence ID" value="QVJ99650.1"/>
    <property type="molecule type" value="Genomic_DNA"/>
</dbReference>
<evidence type="ECO:0000313" key="2">
    <source>
        <dbReference type="EMBL" id="QVJ99650.1"/>
    </source>
</evidence>